<dbReference type="GO" id="GO:0046983">
    <property type="term" value="F:protein dimerization activity"/>
    <property type="evidence" value="ECO:0007669"/>
    <property type="project" value="InterPro"/>
</dbReference>
<evidence type="ECO:0000256" key="3">
    <source>
        <dbReference type="ARBA" id="ARBA00023125"/>
    </source>
</evidence>
<reference evidence="8" key="1">
    <citation type="submission" date="2019-03" db="EMBL/GenBank/DDBJ databases">
        <authorList>
            <person name="Mank J."/>
            <person name="Almeida P."/>
        </authorList>
    </citation>
    <scope>NUCLEOTIDE SEQUENCE</scope>
    <source>
        <strain evidence="8">78183</strain>
    </source>
</reference>
<evidence type="ECO:0000259" key="7">
    <source>
        <dbReference type="PROSITE" id="PS50066"/>
    </source>
</evidence>
<evidence type="ECO:0000256" key="5">
    <source>
        <dbReference type="ARBA" id="ARBA00023242"/>
    </source>
</evidence>
<dbReference type="InterPro" id="IPR002100">
    <property type="entry name" value="TF_MADSbox"/>
</dbReference>
<dbReference type="GO" id="GO:0045944">
    <property type="term" value="P:positive regulation of transcription by RNA polymerase II"/>
    <property type="evidence" value="ECO:0007669"/>
    <property type="project" value="InterPro"/>
</dbReference>
<feature type="coiled-coil region" evidence="6">
    <location>
        <begin position="305"/>
        <end position="377"/>
    </location>
</feature>
<keyword evidence="6" id="KW-0175">Coiled coil</keyword>
<keyword evidence="5" id="KW-0539">Nucleus</keyword>
<evidence type="ECO:0000313" key="8">
    <source>
        <dbReference type="EMBL" id="VFU35500.1"/>
    </source>
</evidence>
<evidence type="ECO:0000256" key="6">
    <source>
        <dbReference type="SAM" id="Coils"/>
    </source>
</evidence>
<dbReference type="GO" id="GO:0005634">
    <property type="term" value="C:nucleus"/>
    <property type="evidence" value="ECO:0007669"/>
    <property type="project" value="UniProtKB-SubCell"/>
</dbReference>
<dbReference type="AlphaFoldDB" id="A0A6N2LJ03"/>
<dbReference type="SMART" id="SM00432">
    <property type="entry name" value="MADS"/>
    <property type="match status" value="2"/>
</dbReference>
<evidence type="ECO:0000256" key="1">
    <source>
        <dbReference type="ARBA" id="ARBA00004123"/>
    </source>
</evidence>
<comment type="subcellular location">
    <subcellularLocation>
        <location evidence="1">Nucleus</location>
    </subcellularLocation>
</comment>
<dbReference type="SUPFAM" id="SSF55455">
    <property type="entry name" value="SRF-like"/>
    <property type="match status" value="2"/>
</dbReference>
<proteinExistence type="predicted"/>
<gene>
    <name evidence="8" type="ORF">SVIM_LOCUS176415</name>
</gene>
<dbReference type="Gene3D" id="6.10.140.920">
    <property type="match status" value="2"/>
</dbReference>
<organism evidence="8">
    <name type="scientific">Salix viminalis</name>
    <name type="common">Common osier</name>
    <name type="synonym">Basket willow</name>
    <dbReference type="NCBI Taxonomy" id="40686"/>
    <lineage>
        <taxon>Eukaryota</taxon>
        <taxon>Viridiplantae</taxon>
        <taxon>Streptophyta</taxon>
        <taxon>Embryophyta</taxon>
        <taxon>Tracheophyta</taxon>
        <taxon>Spermatophyta</taxon>
        <taxon>Magnoliopsida</taxon>
        <taxon>eudicotyledons</taxon>
        <taxon>Gunneridae</taxon>
        <taxon>Pentapetalae</taxon>
        <taxon>rosids</taxon>
        <taxon>fabids</taxon>
        <taxon>Malpighiales</taxon>
        <taxon>Salicaceae</taxon>
        <taxon>Saliceae</taxon>
        <taxon>Salix</taxon>
    </lineage>
</organism>
<keyword evidence="2" id="KW-0805">Transcription regulation</keyword>
<dbReference type="GO" id="GO:0000978">
    <property type="term" value="F:RNA polymerase II cis-regulatory region sequence-specific DNA binding"/>
    <property type="evidence" value="ECO:0007669"/>
    <property type="project" value="TreeGrafter"/>
</dbReference>
<keyword evidence="4" id="KW-0804">Transcription</keyword>
<feature type="domain" description="MADS-box" evidence="7">
    <location>
        <begin position="6"/>
        <end position="66"/>
    </location>
</feature>
<dbReference type="CDD" id="cd00265">
    <property type="entry name" value="MADS_MEF2_like"/>
    <property type="match status" value="1"/>
</dbReference>
<dbReference type="InterPro" id="IPR033896">
    <property type="entry name" value="MEF2-like_N"/>
</dbReference>
<keyword evidence="3" id="KW-0238">DNA-binding</keyword>
<protein>
    <recommendedName>
        <fullName evidence="7">MADS-box domain-containing protein</fullName>
    </recommendedName>
</protein>
<feature type="domain" description="MADS-box" evidence="7">
    <location>
        <begin position="216"/>
        <end position="276"/>
    </location>
</feature>
<sequence>MVRKSRGRQKVEMVKMSKESNLQVTFSKRRSGLFKKASELSTLCGAEIAIIVFSPGNKVFSFGHPGVEAVIDRYITRNPPQNSGTMHLIEAHRNATVRELNMQLTQVVNQSEIEKKRGEELSQMRKAGKSQCWWEAPIEELTLPQMEQLKVSLEGLKKNVTKQAQKLLIGNSGPPQFFASSSSGVFPLMIEKQVVSIQTWCCHSMIIIILDMDPSMGRQKIKIEKISKKNHLQVTFSKRRAGLFKKASELCTLCGVEIAIVVFSPAQKAFSFGHPDVDSIMDRFLARNPPPQSSGSHQLIEAHRNANVREHNMELTQILNQLEAEKRHSETLNQMRKNSRSQCWWEAPIEELGLQELEQLRGALEELKKRVTKQTSKILIESSNSQPFLQVNGTGQIGNFETKPEISVAPTPPHANNFGNYGHGIF</sequence>
<dbReference type="PRINTS" id="PR00404">
    <property type="entry name" value="MADSDOMAIN"/>
</dbReference>
<dbReference type="Pfam" id="PF00319">
    <property type="entry name" value="SRF-TF"/>
    <property type="match status" value="2"/>
</dbReference>
<accession>A0A6N2LJ03</accession>
<dbReference type="InterPro" id="IPR036879">
    <property type="entry name" value="TF_MADSbox_sf"/>
</dbReference>
<dbReference type="PANTHER" id="PTHR11945:SF629">
    <property type="entry name" value="OS02G0164450 PROTEIN"/>
    <property type="match status" value="1"/>
</dbReference>
<dbReference type="Gene3D" id="3.40.1810.10">
    <property type="entry name" value="Transcription factor, MADS-box"/>
    <property type="match status" value="2"/>
</dbReference>
<evidence type="ECO:0000256" key="2">
    <source>
        <dbReference type="ARBA" id="ARBA00023015"/>
    </source>
</evidence>
<evidence type="ECO:0000256" key="4">
    <source>
        <dbReference type="ARBA" id="ARBA00023163"/>
    </source>
</evidence>
<dbReference type="FunFam" id="3.40.1810.10:FF:000006">
    <property type="entry name" value="Agamous-like MADS-box protein AGL62"/>
    <property type="match status" value="2"/>
</dbReference>
<dbReference type="PROSITE" id="PS50066">
    <property type="entry name" value="MADS_BOX_2"/>
    <property type="match status" value="2"/>
</dbReference>
<dbReference type="GO" id="GO:0000981">
    <property type="term" value="F:DNA-binding transcription factor activity, RNA polymerase II-specific"/>
    <property type="evidence" value="ECO:0007669"/>
    <property type="project" value="TreeGrafter"/>
</dbReference>
<dbReference type="EMBL" id="CAADRP010001112">
    <property type="protein sequence ID" value="VFU35500.1"/>
    <property type="molecule type" value="Genomic_DNA"/>
</dbReference>
<dbReference type="PANTHER" id="PTHR11945">
    <property type="entry name" value="MADS BOX PROTEIN"/>
    <property type="match status" value="1"/>
</dbReference>
<name>A0A6N2LJ03_SALVM</name>